<organism evidence="5 6">
    <name type="scientific">Saccharopolyspora cebuensis</name>
    <dbReference type="NCBI Taxonomy" id="418759"/>
    <lineage>
        <taxon>Bacteria</taxon>
        <taxon>Bacillati</taxon>
        <taxon>Actinomycetota</taxon>
        <taxon>Actinomycetes</taxon>
        <taxon>Pseudonocardiales</taxon>
        <taxon>Pseudonocardiaceae</taxon>
        <taxon>Saccharopolyspora</taxon>
    </lineage>
</organism>
<evidence type="ECO:0000256" key="3">
    <source>
        <dbReference type="ARBA" id="ARBA00023163"/>
    </source>
</evidence>
<dbReference type="InterPro" id="IPR011663">
    <property type="entry name" value="UTRA"/>
</dbReference>
<keyword evidence="2" id="KW-0238">DNA-binding</keyword>
<evidence type="ECO:0000256" key="1">
    <source>
        <dbReference type="ARBA" id="ARBA00023015"/>
    </source>
</evidence>
<keyword evidence="6" id="KW-1185">Reference proteome</keyword>
<dbReference type="SUPFAM" id="SSF46785">
    <property type="entry name" value="Winged helix' DNA-binding domain"/>
    <property type="match status" value="1"/>
</dbReference>
<evidence type="ECO:0000313" key="6">
    <source>
        <dbReference type="Proteomes" id="UP001564626"/>
    </source>
</evidence>
<dbReference type="InterPro" id="IPR028978">
    <property type="entry name" value="Chorismate_lyase_/UTRA_dom_sf"/>
</dbReference>
<dbReference type="InterPro" id="IPR050679">
    <property type="entry name" value="Bact_HTH_transcr_reg"/>
</dbReference>
<accession>A0ABV4CJB0</accession>
<keyword evidence="3" id="KW-0804">Transcription</keyword>
<dbReference type="SMART" id="SM00866">
    <property type="entry name" value="UTRA"/>
    <property type="match status" value="1"/>
</dbReference>
<dbReference type="Pfam" id="PF07702">
    <property type="entry name" value="UTRA"/>
    <property type="match status" value="1"/>
</dbReference>
<reference evidence="5 6" key="1">
    <citation type="submission" date="2024-08" db="EMBL/GenBank/DDBJ databases">
        <title>Genome mining of Saccharopolyspora cebuensis PGLac3 from Nigerian medicinal plant.</title>
        <authorList>
            <person name="Ezeobiora C.E."/>
            <person name="Igbokwe N.H."/>
            <person name="Amin D.H."/>
            <person name="Mendie U.E."/>
        </authorList>
    </citation>
    <scope>NUCLEOTIDE SEQUENCE [LARGE SCALE GENOMIC DNA]</scope>
    <source>
        <strain evidence="5 6">PGLac3</strain>
    </source>
</reference>
<dbReference type="PROSITE" id="PS50949">
    <property type="entry name" value="HTH_GNTR"/>
    <property type="match status" value="1"/>
</dbReference>
<dbReference type="Pfam" id="PF00392">
    <property type="entry name" value="GntR"/>
    <property type="match status" value="1"/>
</dbReference>
<dbReference type="Gene3D" id="3.40.1410.10">
    <property type="entry name" value="Chorismate lyase-like"/>
    <property type="match status" value="1"/>
</dbReference>
<dbReference type="CDD" id="cd07377">
    <property type="entry name" value="WHTH_GntR"/>
    <property type="match status" value="1"/>
</dbReference>
<dbReference type="SUPFAM" id="SSF64288">
    <property type="entry name" value="Chorismate lyase-like"/>
    <property type="match status" value="1"/>
</dbReference>
<dbReference type="InterPro" id="IPR036388">
    <property type="entry name" value="WH-like_DNA-bd_sf"/>
</dbReference>
<evidence type="ECO:0000259" key="4">
    <source>
        <dbReference type="PROSITE" id="PS50949"/>
    </source>
</evidence>
<feature type="domain" description="HTH gntR-type" evidence="4">
    <location>
        <begin position="4"/>
        <end position="72"/>
    </location>
</feature>
<dbReference type="PANTHER" id="PTHR44846">
    <property type="entry name" value="MANNOSYL-D-GLYCERATE TRANSPORT/METABOLISM SYSTEM REPRESSOR MNGR-RELATED"/>
    <property type="match status" value="1"/>
</dbReference>
<keyword evidence="1" id="KW-0805">Transcription regulation</keyword>
<dbReference type="PRINTS" id="PR00035">
    <property type="entry name" value="HTHGNTR"/>
</dbReference>
<dbReference type="InterPro" id="IPR000524">
    <property type="entry name" value="Tscrpt_reg_HTH_GntR"/>
</dbReference>
<dbReference type="Gene3D" id="1.10.10.10">
    <property type="entry name" value="Winged helix-like DNA-binding domain superfamily/Winged helix DNA-binding domain"/>
    <property type="match status" value="1"/>
</dbReference>
<evidence type="ECO:0000256" key="2">
    <source>
        <dbReference type="ARBA" id="ARBA00023125"/>
    </source>
</evidence>
<dbReference type="SMART" id="SM00345">
    <property type="entry name" value="HTH_GNTR"/>
    <property type="match status" value="1"/>
</dbReference>
<proteinExistence type="predicted"/>
<evidence type="ECO:0000313" key="5">
    <source>
        <dbReference type="EMBL" id="MEY8041194.1"/>
    </source>
</evidence>
<dbReference type="InterPro" id="IPR036390">
    <property type="entry name" value="WH_DNA-bd_sf"/>
</dbReference>
<dbReference type="Proteomes" id="UP001564626">
    <property type="component" value="Unassembled WGS sequence"/>
</dbReference>
<gene>
    <name evidence="5" type="ORF">AB8O55_17445</name>
</gene>
<name>A0ABV4CJB0_9PSEU</name>
<dbReference type="RefSeq" id="WP_345359051.1">
    <property type="nucleotide sequence ID" value="NZ_BAABII010000004.1"/>
</dbReference>
<protein>
    <submittedName>
        <fullName evidence="5">GntR family transcriptional regulator</fullName>
    </submittedName>
</protein>
<sequence length="246" mass="26511">MSRVPAHARIRADLENAIRSGELPSGASVPTERELAERYGVSRSTVQRALTDMAQAGLVNRRRRAGTVVAGGGAAANLLRFTDLVARGPEIEGAHRVLDALVLPADDLDEQLPGVGPDEPVIHLRRVKDDAEGVPAAVESAIIPFSVAPRLLQEDLAPLTTLAYFHRIGVPVSRSRLYISPVVAGPEESSALRVEPGAALLHLRRETYLRGGGLAELFTCALSPHAFRLFIEQSVESEQFHAEEGR</sequence>
<dbReference type="EMBL" id="JBGEHV010000032">
    <property type="protein sequence ID" value="MEY8041194.1"/>
    <property type="molecule type" value="Genomic_DNA"/>
</dbReference>
<comment type="caution">
    <text evidence="5">The sequence shown here is derived from an EMBL/GenBank/DDBJ whole genome shotgun (WGS) entry which is preliminary data.</text>
</comment>